<dbReference type="Proteomes" id="UP000230233">
    <property type="component" value="Chromosome III"/>
</dbReference>
<feature type="domain" description="F-box" evidence="1">
    <location>
        <begin position="1"/>
        <end position="48"/>
    </location>
</feature>
<dbReference type="PANTHER" id="PTHR21503:SF8">
    <property type="entry name" value="F-BOX ASSOCIATED DOMAIN-CONTAINING PROTEIN-RELATED"/>
    <property type="match status" value="1"/>
</dbReference>
<organism evidence="2 3">
    <name type="scientific">Caenorhabditis nigoni</name>
    <dbReference type="NCBI Taxonomy" id="1611254"/>
    <lineage>
        <taxon>Eukaryota</taxon>
        <taxon>Metazoa</taxon>
        <taxon>Ecdysozoa</taxon>
        <taxon>Nematoda</taxon>
        <taxon>Chromadorea</taxon>
        <taxon>Rhabditida</taxon>
        <taxon>Rhabditina</taxon>
        <taxon>Rhabditomorpha</taxon>
        <taxon>Rhabditoidea</taxon>
        <taxon>Rhabditidae</taxon>
        <taxon>Peloderinae</taxon>
        <taxon>Caenorhabditis</taxon>
    </lineage>
</organism>
<dbReference type="AlphaFoldDB" id="A0A2G5UQU7"/>
<dbReference type="EMBL" id="PDUG01000003">
    <property type="protein sequence ID" value="PIC41922.1"/>
    <property type="molecule type" value="Genomic_DNA"/>
</dbReference>
<reference evidence="3" key="1">
    <citation type="submission" date="2017-10" db="EMBL/GenBank/DDBJ databases">
        <title>Rapid genome shrinkage in a self-fertile nematode reveals novel sperm competition proteins.</title>
        <authorList>
            <person name="Yin D."/>
            <person name="Schwarz E.M."/>
            <person name="Thomas C.G."/>
            <person name="Felde R.L."/>
            <person name="Korf I.F."/>
            <person name="Cutter A.D."/>
            <person name="Schartner C.M."/>
            <person name="Ralston E.J."/>
            <person name="Meyer B.J."/>
            <person name="Haag E.S."/>
        </authorList>
    </citation>
    <scope>NUCLEOTIDE SEQUENCE [LARGE SCALE GENOMIC DNA]</scope>
    <source>
        <strain evidence="3">JU1422</strain>
    </source>
</reference>
<comment type="caution">
    <text evidence="2">The sequence shown here is derived from an EMBL/GenBank/DDBJ whole genome shotgun (WGS) entry which is preliminary data.</text>
</comment>
<dbReference type="PROSITE" id="PS50181">
    <property type="entry name" value="FBOX"/>
    <property type="match status" value="2"/>
</dbReference>
<name>A0A2G5UQU7_9PELO</name>
<feature type="domain" description="F-box" evidence="1">
    <location>
        <begin position="369"/>
        <end position="417"/>
    </location>
</feature>
<evidence type="ECO:0000313" key="3">
    <source>
        <dbReference type="Proteomes" id="UP000230233"/>
    </source>
</evidence>
<keyword evidence="3" id="KW-1185">Reference proteome</keyword>
<protein>
    <recommendedName>
        <fullName evidence="1">F-box domain-containing protein</fullName>
    </recommendedName>
</protein>
<dbReference type="PANTHER" id="PTHR21503">
    <property type="entry name" value="F-BOX-CONTAINING HYPOTHETICAL PROTEIN C.ELEGANS"/>
    <property type="match status" value="1"/>
</dbReference>
<accession>A0A2G5UQU7</accession>
<dbReference type="SMART" id="SM00256">
    <property type="entry name" value="FBOX"/>
    <property type="match status" value="2"/>
</dbReference>
<evidence type="ECO:0000259" key="1">
    <source>
        <dbReference type="PROSITE" id="PS50181"/>
    </source>
</evidence>
<proteinExistence type="predicted"/>
<gene>
    <name evidence="2" type="primary">Cnig_chr_III.g9168</name>
    <name evidence="2" type="ORF">B9Z55_009168</name>
</gene>
<evidence type="ECO:0000313" key="2">
    <source>
        <dbReference type="EMBL" id="PIC41922.1"/>
    </source>
</evidence>
<dbReference type="Pfam" id="PF00646">
    <property type="entry name" value="F-box"/>
    <property type="match status" value="2"/>
</dbReference>
<sequence length="732" mass="85430">MKLSKFPYLVQNEIFENLEHSDLFWMSLQSQNMKKLIKSSQAKRFQSISGITYAKFGCKWYVFIRFKAINNEPERVEFIMTMSEHSDDTKNVCFRLNVSGRIVGFRLSNEYPLPELYFHPIHKTSAFKAIHNCLLDYFGDTVKYIWITKSYPWIVKSRKQFIPQLPNLSVLSDFWPGDSEVKDNLEAYFAASPDLKQFCINGNALELMSTVPKFYQADFIRIFRPCFRTVDAFFLNFQGRQATLFDCQWGFSRLRPFMNRWKSGEAFQKLEYFKMIKQQQPYSMNLHRVPNVNGMKHIDTTKKPPTHSVPDLYTPGPSFPKSNTDPITSHTYIVRETDNRVASVSFQGGNFSFGVWDKTEEEFLRMVKTMQLLKFPYLVQKEILEEIYISDLFWMSLLSKNMRTLIKSSQIMRFRDISRLMYESDIDDKRKVYILFKTKNLMGTDTLGIEGIMGISDHHDEESENDYFQLNVSGKMIDFRLSNRSNLPEAFFHPSERKSSIESIHNYFLDFFGDTFEYIWAANNPEHFIPNLPNLSVWVTNWPKRSEAMGIISLGKFFASSPVLKYLCIKSTTQKVLSPKSKFYQVESLKIVQPLPKTVNALLRHFQGRQATLFFCKVEVFPLIEFMNRWISGKVFQKLEYLKLIFTSNGIALNEVLNVNGVKHIDATKTPPAHTVANVFHTGFGENTEPIVSHTYVVRETDNRVASFSIEDGDFVFGVWKETEQEFLKMLE</sequence>
<dbReference type="OrthoDB" id="5908711at2759"/>
<dbReference type="InterPro" id="IPR001810">
    <property type="entry name" value="F-box_dom"/>
</dbReference>